<keyword evidence="3 6" id="KW-0812">Transmembrane</keyword>
<keyword evidence="5 6" id="KW-0472">Membrane</keyword>
<evidence type="ECO:0000256" key="1">
    <source>
        <dbReference type="ARBA" id="ARBA00004651"/>
    </source>
</evidence>
<comment type="subcellular location">
    <subcellularLocation>
        <location evidence="1">Cell membrane</location>
        <topology evidence="1">Multi-pass membrane protein</topology>
    </subcellularLocation>
</comment>
<evidence type="ECO:0000313" key="7">
    <source>
        <dbReference type="EMBL" id="APV34664.1"/>
    </source>
</evidence>
<dbReference type="AlphaFoldDB" id="A0A1P8EEN8"/>
<dbReference type="PIRSF" id="PIRSF006324">
    <property type="entry name" value="LeuE"/>
    <property type="match status" value="1"/>
</dbReference>
<dbReference type="GO" id="GO:0005886">
    <property type="term" value="C:plasma membrane"/>
    <property type="evidence" value="ECO:0007669"/>
    <property type="project" value="UniProtKB-SubCell"/>
</dbReference>
<protein>
    <submittedName>
        <fullName evidence="7">Lysine transporter LysE</fullName>
    </submittedName>
</protein>
<dbReference type="STRING" id="487316.BEN76_01005"/>
<keyword evidence="4 6" id="KW-1133">Transmembrane helix</keyword>
<dbReference type="GO" id="GO:0015171">
    <property type="term" value="F:amino acid transmembrane transporter activity"/>
    <property type="evidence" value="ECO:0007669"/>
    <property type="project" value="TreeGrafter"/>
</dbReference>
<evidence type="ECO:0000256" key="4">
    <source>
        <dbReference type="ARBA" id="ARBA00022989"/>
    </source>
</evidence>
<evidence type="ECO:0000256" key="3">
    <source>
        <dbReference type="ARBA" id="ARBA00022692"/>
    </source>
</evidence>
<dbReference type="PANTHER" id="PTHR30086:SF20">
    <property type="entry name" value="ARGININE EXPORTER PROTEIN ARGO-RELATED"/>
    <property type="match status" value="1"/>
</dbReference>
<dbReference type="eggNOG" id="COG1280">
    <property type="taxonomic scope" value="Bacteria"/>
</dbReference>
<dbReference type="Proteomes" id="UP000185674">
    <property type="component" value="Chromosome"/>
</dbReference>
<feature type="transmembrane region" description="Helical" evidence="6">
    <location>
        <begin position="38"/>
        <end position="61"/>
    </location>
</feature>
<proteinExistence type="predicted"/>
<dbReference type="RefSeq" id="WP_076031978.1">
    <property type="nucleotide sequence ID" value="NZ_CP016896.1"/>
</dbReference>
<dbReference type="PANTHER" id="PTHR30086">
    <property type="entry name" value="ARGININE EXPORTER PROTEIN ARGO"/>
    <property type="match status" value="1"/>
</dbReference>
<evidence type="ECO:0000256" key="2">
    <source>
        <dbReference type="ARBA" id="ARBA00022475"/>
    </source>
</evidence>
<dbReference type="KEGG" id="asol:BEN76_01005"/>
<name>A0A1P8EEN8_9GAMM</name>
<feature type="transmembrane region" description="Helical" evidence="6">
    <location>
        <begin position="191"/>
        <end position="209"/>
    </location>
</feature>
<dbReference type="Pfam" id="PF01810">
    <property type="entry name" value="LysE"/>
    <property type="match status" value="1"/>
</dbReference>
<dbReference type="InterPro" id="IPR001123">
    <property type="entry name" value="LeuE-type"/>
</dbReference>
<evidence type="ECO:0000313" key="8">
    <source>
        <dbReference type="Proteomes" id="UP000185674"/>
    </source>
</evidence>
<gene>
    <name evidence="7" type="ORF">BEN76_01005</name>
</gene>
<dbReference type="EMBL" id="CP016896">
    <property type="protein sequence ID" value="APV34664.1"/>
    <property type="molecule type" value="Genomic_DNA"/>
</dbReference>
<reference evidence="7 8" key="1">
    <citation type="submission" date="2016-08" db="EMBL/GenBank/DDBJ databases">
        <title>Complete genome sequence of Acinetobacter baylyi strain GFJ2.</title>
        <authorList>
            <person name="Tabata M."/>
            <person name="Kuboki S."/>
            <person name="Gibu N."/>
            <person name="Kinouchi Y."/>
            <person name="Vangnai A."/>
            <person name="Kasai D."/>
            <person name="Fukuda M."/>
        </authorList>
    </citation>
    <scope>NUCLEOTIDE SEQUENCE [LARGE SCALE GENOMIC DNA]</scope>
    <source>
        <strain evidence="7 8">GFJ2</strain>
    </source>
</reference>
<accession>A0A1P8EEN8</accession>
<feature type="transmembrane region" description="Helical" evidence="6">
    <location>
        <begin position="155"/>
        <end position="179"/>
    </location>
</feature>
<sequence>MLTHYWPEFLSLAIVHLLAVILPGPDFAISVRQSLRYGHLIGCLTAIGIGMGISVHVLYTLVGVGFFIQKNEWLMLLFKSAGALYLCYLGWKLVTSKSSGVIDLEQPASAHTKMSKWQALSTGFMTNALNPKATIFFLAIFTTLVSPNTPTNIQIFYGVWMCVVTALWFILVSLLFSRASIRQAFLKRETVVERGIGVVLMGMAIKLIMTSV</sequence>
<organism evidence="7 8">
    <name type="scientific">Acinetobacter soli</name>
    <dbReference type="NCBI Taxonomy" id="487316"/>
    <lineage>
        <taxon>Bacteria</taxon>
        <taxon>Pseudomonadati</taxon>
        <taxon>Pseudomonadota</taxon>
        <taxon>Gammaproteobacteria</taxon>
        <taxon>Moraxellales</taxon>
        <taxon>Moraxellaceae</taxon>
        <taxon>Acinetobacter</taxon>
    </lineage>
</organism>
<evidence type="ECO:0000256" key="5">
    <source>
        <dbReference type="ARBA" id="ARBA00023136"/>
    </source>
</evidence>
<evidence type="ECO:0000256" key="6">
    <source>
        <dbReference type="SAM" id="Phobius"/>
    </source>
</evidence>
<keyword evidence="2" id="KW-1003">Cell membrane</keyword>